<dbReference type="Gene3D" id="3.40.50.300">
    <property type="entry name" value="P-loop containing nucleotide triphosphate hydrolases"/>
    <property type="match status" value="1"/>
</dbReference>
<dbReference type="SMART" id="SM00421">
    <property type="entry name" value="HTH_LUXR"/>
    <property type="match status" value="1"/>
</dbReference>
<dbReference type="Proteomes" id="UP000564573">
    <property type="component" value="Unassembled WGS sequence"/>
</dbReference>
<dbReference type="InterPro" id="IPR059106">
    <property type="entry name" value="WHD_MalT"/>
</dbReference>
<dbReference type="GO" id="GO:0006355">
    <property type="term" value="P:regulation of DNA-templated transcription"/>
    <property type="evidence" value="ECO:0007669"/>
    <property type="project" value="InterPro"/>
</dbReference>
<dbReference type="SUPFAM" id="SSF46894">
    <property type="entry name" value="C-terminal effector domain of the bipartite response regulators"/>
    <property type="match status" value="1"/>
</dbReference>
<sequence>MEHDVPRRSRVPRLKTAVPALAPNLVTRERLSAVLDRAPSAGVVWVCAPAGTGKTTLLTQWCGGRAGATPVWVSLDADDNDEPRFWSALLQAVETGVPSVRERPVSVPAHPSEDPEFLATIAEALGSVAGGAVLVLDDVHELTNQATLHGLAGVLRGLPRTARVVLSGRAVPGAPLTRKGLGVSVTEVSAEQLRFTAGEAAHLLAEAQPDAPPGTLPELMRRTEGWAAGLRHAALELRAHAGDGRDMAAPAAVRALPAAGHIADEVLSAMGERDRQLVAALSVCDEVSPELAAALSGRPDTEARLAALERGSVVARRQVPGGTRYRLRAPFREHARAVLYRRDPERAARLAGVAAEWYAAGAEPAAALAHACASRQSGTIRAVLRRCAIPAVLAGEHDLVRRALAALPAETAAGDGLLALVAAFVRVEAGEAELAELDLVRADALVRYRAGTETDTLRRLVGARIRRITGQPDDGGDNGDAARVVPSSPLEAMVQLHRADLLLCRDRPGEAGELADSALRAARAGRADYVVARCLTTLSGVAALRGDFRSMTELASNAAAADAEGPWEAGTAAAEAHLLLGYGALLRAELRCCLQHVDEVLRLLDRHRTGAHGTRLVATTLRGAAESERGERTRGLHRVCSARDAADTGRAPGIAVLLCGFLEHRLALDLHRPDVAVRARERCHEVAPGSGEIAVMRAREQLASGRHGPAARVLRPALTERLPMALPWSTVCAALADAEIQQLAGRSREAERALVRAMEHAQSQNVLYPLVVAPPLIGDVLETGLGRFGACEPLARRVAAARRGLPQLAPLTLTERERAVLGLLPTALSLEEIADDLTVSLNTVKTHTRAIYLKLGVTKRADAVGVARAHGLLDDVHLTVAG</sequence>
<evidence type="ECO:0000313" key="3">
    <source>
        <dbReference type="Proteomes" id="UP000564573"/>
    </source>
</evidence>
<name>A0A839XQ76_9PSEU</name>
<dbReference type="RefSeq" id="WP_183785948.1">
    <property type="nucleotide sequence ID" value="NZ_JACIBS010000002.1"/>
</dbReference>
<accession>A0A839XQ76</accession>
<dbReference type="InterPro" id="IPR027417">
    <property type="entry name" value="P-loop_NTPase"/>
</dbReference>
<dbReference type="EMBL" id="JACIBS010000002">
    <property type="protein sequence ID" value="MBB3664891.1"/>
    <property type="molecule type" value="Genomic_DNA"/>
</dbReference>
<evidence type="ECO:0000313" key="2">
    <source>
        <dbReference type="EMBL" id="MBB3664891.1"/>
    </source>
</evidence>
<dbReference type="CDD" id="cd06170">
    <property type="entry name" value="LuxR_C_like"/>
    <property type="match status" value="1"/>
</dbReference>
<dbReference type="GO" id="GO:0003677">
    <property type="term" value="F:DNA binding"/>
    <property type="evidence" value="ECO:0007669"/>
    <property type="project" value="InterPro"/>
</dbReference>
<dbReference type="SUPFAM" id="SSF52540">
    <property type="entry name" value="P-loop containing nucleoside triphosphate hydrolases"/>
    <property type="match status" value="1"/>
</dbReference>
<dbReference type="PRINTS" id="PR00038">
    <property type="entry name" value="HTHLUXR"/>
</dbReference>
<dbReference type="InterPro" id="IPR036388">
    <property type="entry name" value="WH-like_DNA-bd_sf"/>
</dbReference>
<dbReference type="InterPro" id="IPR000792">
    <property type="entry name" value="Tscrpt_reg_LuxR_C"/>
</dbReference>
<protein>
    <submittedName>
        <fullName evidence="2">LuxR family maltose regulon positive regulatory protein</fullName>
    </submittedName>
</protein>
<dbReference type="PROSITE" id="PS50043">
    <property type="entry name" value="HTH_LUXR_2"/>
    <property type="match status" value="1"/>
</dbReference>
<gene>
    <name evidence="2" type="ORF">FB384_003842</name>
</gene>
<dbReference type="InterPro" id="IPR016032">
    <property type="entry name" value="Sig_transdc_resp-reg_C-effctor"/>
</dbReference>
<dbReference type="AlphaFoldDB" id="A0A839XQ76"/>
<keyword evidence="3" id="KW-1185">Reference proteome</keyword>
<dbReference type="Pfam" id="PF00196">
    <property type="entry name" value="GerE"/>
    <property type="match status" value="1"/>
</dbReference>
<feature type="domain" description="HTH luxR-type" evidence="1">
    <location>
        <begin position="806"/>
        <end position="871"/>
    </location>
</feature>
<evidence type="ECO:0000259" key="1">
    <source>
        <dbReference type="PROSITE" id="PS50043"/>
    </source>
</evidence>
<dbReference type="Gene3D" id="1.10.10.10">
    <property type="entry name" value="Winged helix-like DNA-binding domain superfamily/Winged helix DNA-binding domain"/>
    <property type="match status" value="1"/>
</dbReference>
<dbReference type="Pfam" id="PF25873">
    <property type="entry name" value="WHD_MalT"/>
    <property type="match status" value="1"/>
</dbReference>
<proteinExistence type="predicted"/>
<comment type="caution">
    <text evidence="2">The sequence shown here is derived from an EMBL/GenBank/DDBJ whole genome shotgun (WGS) entry which is preliminary data.</text>
</comment>
<organism evidence="2 3">
    <name type="scientific">Prauserella sediminis</name>
    <dbReference type="NCBI Taxonomy" id="577680"/>
    <lineage>
        <taxon>Bacteria</taxon>
        <taxon>Bacillati</taxon>
        <taxon>Actinomycetota</taxon>
        <taxon>Actinomycetes</taxon>
        <taxon>Pseudonocardiales</taxon>
        <taxon>Pseudonocardiaceae</taxon>
        <taxon>Prauserella</taxon>
        <taxon>Prauserella salsuginis group</taxon>
    </lineage>
</organism>
<reference evidence="2 3" key="1">
    <citation type="submission" date="2020-08" db="EMBL/GenBank/DDBJ databases">
        <title>Sequencing the genomes of 1000 actinobacteria strains.</title>
        <authorList>
            <person name="Klenk H.-P."/>
        </authorList>
    </citation>
    <scope>NUCLEOTIDE SEQUENCE [LARGE SCALE GENOMIC DNA]</scope>
    <source>
        <strain evidence="2 3">DSM 45267</strain>
    </source>
</reference>